<dbReference type="AlphaFoldDB" id="A0A6I4T4D3"/>
<dbReference type="RefSeq" id="WP_160735648.1">
    <property type="nucleotide sequence ID" value="NZ_WTYT01000002.1"/>
</dbReference>
<dbReference type="OrthoDB" id="7425321at2"/>
<organism evidence="1 2">
    <name type="scientific">Altericroceibacterium endophyticum</name>
    <dbReference type="NCBI Taxonomy" id="1808508"/>
    <lineage>
        <taxon>Bacteria</taxon>
        <taxon>Pseudomonadati</taxon>
        <taxon>Pseudomonadota</taxon>
        <taxon>Alphaproteobacteria</taxon>
        <taxon>Sphingomonadales</taxon>
        <taxon>Erythrobacteraceae</taxon>
        <taxon>Altericroceibacterium</taxon>
    </lineage>
</organism>
<protein>
    <submittedName>
        <fullName evidence="1">Uncharacterized protein</fullName>
    </submittedName>
</protein>
<evidence type="ECO:0000313" key="1">
    <source>
        <dbReference type="EMBL" id="MXO65229.1"/>
    </source>
</evidence>
<dbReference type="Proteomes" id="UP000438476">
    <property type="component" value="Unassembled WGS sequence"/>
</dbReference>
<sequence length="182" mass="19203">MIRATRRNVLGAATLGMAAIPTVSGLAAWRWRHGDSRVLLHDAGLSGGERFAAAAQRHGTASTAITGDRVRFTRQILADRPALVAGVTRHADQLMIEDVAREQGYMRAALLHGKQGQCSGLECRQGWNGVGRIARHAGSDWIDALAEFAIAPAEAGAKALAQSAAQAVDPGLILGWVLVPRG</sequence>
<dbReference type="EMBL" id="WTYT01000002">
    <property type="protein sequence ID" value="MXO65229.1"/>
    <property type="molecule type" value="Genomic_DNA"/>
</dbReference>
<gene>
    <name evidence="1" type="ORF">GRI91_05635</name>
</gene>
<name>A0A6I4T4D3_9SPHN</name>
<proteinExistence type="predicted"/>
<reference evidence="1 2" key="1">
    <citation type="submission" date="2019-12" db="EMBL/GenBank/DDBJ databases">
        <title>Genomic-based taxomic classification of the family Erythrobacteraceae.</title>
        <authorList>
            <person name="Xu L."/>
        </authorList>
    </citation>
    <scope>NUCLEOTIDE SEQUENCE [LARGE SCALE GENOMIC DNA]</scope>
    <source>
        <strain evidence="1 2">LMG 29518</strain>
    </source>
</reference>
<accession>A0A6I4T4D3</accession>
<evidence type="ECO:0000313" key="2">
    <source>
        <dbReference type="Proteomes" id="UP000438476"/>
    </source>
</evidence>
<keyword evidence="2" id="KW-1185">Reference proteome</keyword>
<comment type="caution">
    <text evidence="1">The sequence shown here is derived from an EMBL/GenBank/DDBJ whole genome shotgun (WGS) entry which is preliminary data.</text>
</comment>